<dbReference type="Proteomes" id="UP000288805">
    <property type="component" value="Unassembled WGS sequence"/>
</dbReference>
<organism evidence="1 2">
    <name type="scientific">Vitis vinifera</name>
    <name type="common">Grape</name>
    <dbReference type="NCBI Taxonomy" id="29760"/>
    <lineage>
        <taxon>Eukaryota</taxon>
        <taxon>Viridiplantae</taxon>
        <taxon>Streptophyta</taxon>
        <taxon>Embryophyta</taxon>
        <taxon>Tracheophyta</taxon>
        <taxon>Spermatophyta</taxon>
        <taxon>Magnoliopsida</taxon>
        <taxon>eudicotyledons</taxon>
        <taxon>Gunneridae</taxon>
        <taxon>Pentapetalae</taxon>
        <taxon>rosids</taxon>
        <taxon>Vitales</taxon>
        <taxon>Vitaceae</taxon>
        <taxon>Viteae</taxon>
        <taxon>Vitis</taxon>
    </lineage>
</organism>
<proteinExistence type="predicted"/>
<evidence type="ECO:0008006" key="3">
    <source>
        <dbReference type="Google" id="ProtNLM"/>
    </source>
</evidence>
<accession>A0A438CUY4</accession>
<name>A0A438CUY4_VITVI</name>
<evidence type="ECO:0000313" key="1">
    <source>
        <dbReference type="EMBL" id="RVW27017.1"/>
    </source>
</evidence>
<sequence>MGLDIKVLSSLNKALLDKWIWSCSEKRIKFWQDTWCRDLTLKDSFPFLFSFATYEEAWVVDLWDGVRTILC</sequence>
<dbReference type="EMBL" id="QGNW01001970">
    <property type="protein sequence ID" value="RVW27017.1"/>
    <property type="molecule type" value="Genomic_DNA"/>
</dbReference>
<dbReference type="AlphaFoldDB" id="A0A438CUY4"/>
<comment type="caution">
    <text evidence="1">The sequence shown here is derived from an EMBL/GenBank/DDBJ whole genome shotgun (WGS) entry which is preliminary data.</text>
</comment>
<gene>
    <name evidence="1" type="ORF">CK203_100469</name>
</gene>
<evidence type="ECO:0000313" key="2">
    <source>
        <dbReference type="Proteomes" id="UP000288805"/>
    </source>
</evidence>
<reference evidence="1 2" key="1">
    <citation type="journal article" date="2018" name="PLoS Genet.">
        <title>Population sequencing reveals clonal diversity and ancestral inbreeding in the grapevine cultivar Chardonnay.</title>
        <authorList>
            <person name="Roach M.J."/>
            <person name="Johnson D.L."/>
            <person name="Bohlmann J."/>
            <person name="van Vuuren H.J."/>
            <person name="Jones S.J."/>
            <person name="Pretorius I.S."/>
            <person name="Schmidt S.A."/>
            <person name="Borneman A.R."/>
        </authorList>
    </citation>
    <scope>NUCLEOTIDE SEQUENCE [LARGE SCALE GENOMIC DNA]</scope>
    <source>
        <strain evidence="2">cv. Chardonnay</strain>
        <tissue evidence="1">Leaf</tissue>
    </source>
</reference>
<protein>
    <recommendedName>
        <fullName evidence="3">Reverse transcriptase zinc-binding domain-containing protein</fullName>
    </recommendedName>
</protein>